<evidence type="ECO:0000259" key="1">
    <source>
        <dbReference type="Pfam" id="PF01850"/>
    </source>
</evidence>
<dbReference type="CDD" id="cd18682">
    <property type="entry name" value="PIN_VapC-like"/>
    <property type="match status" value="1"/>
</dbReference>
<dbReference type="SUPFAM" id="SSF88723">
    <property type="entry name" value="PIN domain-like"/>
    <property type="match status" value="1"/>
</dbReference>
<reference evidence="2 3" key="1">
    <citation type="submission" date="2019-05" db="EMBL/GenBank/DDBJ databases">
        <authorList>
            <consortium name="Science for Life Laboratories"/>
        </authorList>
    </citation>
    <scope>NUCLEOTIDE SEQUENCE [LARGE SCALE GENOMIC DNA]</scope>
    <source>
        <strain evidence="2">Soil9</strain>
    </source>
</reference>
<name>A0A6P2D1U4_9BACT</name>
<proteinExistence type="predicted"/>
<dbReference type="Pfam" id="PF01850">
    <property type="entry name" value="PIN"/>
    <property type="match status" value="1"/>
</dbReference>
<evidence type="ECO:0000313" key="3">
    <source>
        <dbReference type="Proteomes" id="UP000464178"/>
    </source>
</evidence>
<dbReference type="Gene3D" id="3.40.50.1010">
    <property type="entry name" value="5'-nuclease"/>
    <property type="match status" value="1"/>
</dbReference>
<organism evidence="2 3">
    <name type="scientific">Gemmata massiliana</name>
    <dbReference type="NCBI Taxonomy" id="1210884"/>
    <lineage>
        <taxon>Bacteria</taxon>
        <taxon>Pseudomonadati</taxon>
        <taxon>Planctomycetota</taxon>
        <taxon>Planctomycetia</taxon>
        <taxon>Gemmatales</taxon>
        <taxon>Gemmataceae</taxon>
        <taxon>Gemmata</taxon>
    </lineage>
</organism>
<gene>
    <name evidence="2" type="ORF">SOIL9_43540</name>
</gene>
<dbReference type="RefSeq" id="WP_162668097.1">
    <property type="nucleotide sequence ID" value="NZ_LR593886.1"/>
</dbReference>
<dbReference type="AlphaFoldDB" id="A0A6P2D1U4"/>
<feature type="domain" description="PIN" evidence="1">
    <location>
        <begin position="5"/>
        <end position="118"/>
    </location>
</feature>
<protein>
    <recommendedName>
        <fullName evidence="1">PIN domain-containing protein</fullName>
    </recommendedName>
</protein>
<dbReference type="InterPro" id="IPR029060">
    <property type="entry name" value="PIN-like_dom_sf"/>
</dbReference>
<keyword evidence="3" id="KW-1185">Reference proteome</keyword>
<dbReference type="EMBL" id="LR593886">
    <property type="protein sequence ID" value="VTR93360.1"/>
    <property type="molecule type" value="Genomic_DNA"/>
</dbReference>
<dbReference type="KEGG" id="gms:SOIL9_43540"/>
<accession>A0A6P2D1U4</accession>
<sequence length="127" mass="13310">MSAVALDASALLAFLFDEPGAGAVAPLLSRAALSSVNYCETLTRLVARGKPLADSVSALARLRLEVVPFDSELAAVTASLREPTKHLGLSLGDRACLALALARGLPALTADQLWTRLDIGVRVNCIR</sequence>
<evidence type="ECO:0000313" key="2">
    <source>
        <dbReference type="EMBL" id="VTR93360.1"/>
    </source>
</evidence>
<dbReference type="InterPro" id="IPR002716">
    <property type="entry name" value="PIN_dom"/>
</dbReference>
<dbReference type="Proteomes" id="UP000464178">
    <property type="component" value="Chromosome"/>
</dbReference>